<reference evidence="1" key="1">
    <citation type="submission" date="2022-07" db="EMBL/GenBank/DDBJ databases">
        <title>Phylogenomic reconstructions and comparative analyses of Kickxellomycotina fungi.</title>
        <authorList>
            <person name="Reynolds N.K."/>
            <person name="Stajich J.E."/>
            <person name="Barry K."/>
            <person name="Grigoriev I.V."/>
            <person name="Crous P."/>
            <person name="Smith M.E."/>
        </authorList>
    </citation>
    <scope>NUCLEOTIDE SEQUENCE</scope>
    <source>
        <strain evidence="1">CBS 109366</strain>
    </source>
</reference>
<dbReference type="EMBL" id="JANBUJ010000001">
    <property type="protein sequence ID" value="KAJ2775861.1"/>
    <property type="molecule type" value="Genomic_DNA"/>
</dbReference>
<gene>
    <name evidence="1" type="primary">TAH18</name>
    <name evidence="1" type="ORF">IWQ57_000018</name>
</gene>
<name>A0ACC1K8G0_9FUNG</name>
<organism evidence="1 2">
    <name type="scientific">Coemansia nantahalensis</name>
    <dbReference type="NCBI Taxonomy" id="2789366"/>
    <lineage>
        <taxon>Eukaryota</taxon>
        <taxon>Fungi</taxon>
        <taxon>Fungi incertae sedis</taxon>
        <taxon>Zoopagomycota</taxon>
        <taxon>Kickxellomycotina</taxon>
        <taxon>Kickxellomycetes</taxon>
        <taxon>Kickxellales</taxon>
        <taxon>Kickxellaceae</taxon>
        <taxon>Coemansia</taxon>
    </lineage>
</organism>
<evidence type="ECO:0000313" key="1">
    <source>
        <dbReference type="EMBL" id="KAJ2775861.1"/>
    </source>
</evidence>
<accession>A0ACC1K8G0</accession>
<dbReference type="Proteomes" id="UP001140234">
    <property type="component" value="Unassembled WGS sequence"/>
</dbReference>
<protein>
    <submittedName>
        <fullName evidence="1">NAPDH-dependent diflavin reductase</fullName>
    </submittedName>
</protein>
<sequence>MAEADRDRRLLVLYGSQTGYAKDTAQRIARQGWRRHFAVQVQAMDEADRAAVLAAVCPVIFVCSTTGQGDEPDNMRRFWRFLLRKSHSHNVLAGMAYAVFGQGDSSYQKFNFCAKRLFRRLAQLGARPIVPCGLGDDQHYLGVDGALDPWLEELWSALLDRLPLPRPIIPDSVAPDPSADITPVDGSPGDEASSAMLPPDSHPAVLVASDRLTAPDHFQDVRSFRFELEAADERPLWSPGDCAVLRPANQAADVDAFLAMMGWADRADAPLRATARSGSAVSERILEVTTLRWLFTHYFDITAVPRRSFFEMLYYFSASEDEKERLREFSATEGQDELHTYCMRPRRTIMEVLDDLPHSRVPLGYVFDVFPEIAERSFSISSAAAATPSLVELTVAVVEYKTLMQRPRVGLCTRWLAHLPIGHRVAMRFARGTMRLPDDPAVPVIMVGPGTGVAPFMAFLRQRCVAGARSNYLFFGCRGRERDFLHRRQLEEWVADGSLRLFCAFSRDQEDKVYVQHRIREHGDLVWSLISEKGAAVFVSGNANRMPDDVRQAFADVVQSHAAGSSDSEAAACIQRMAKAGRYQEECWY</sequence>
<proteinExistence type="predicted"/>
<comment type="caution">
    <text evidence="1">The sequence shown here is derived from an EMBL/GenBank/DDBJ whole genome shotgun (WGS) entry which is preliminary data.</text>
</comment>
<evidence type="ECO:0000313" key="2">
    <source>
        <dbReference type="Proteomes" id="UP001140234"/>
    </source>
</evidence>
<keyword evidence="2" id="KW-1185">Reference proteome</keyword>